<keyword evidence="1" id="KW-0812">Transmembrane</keyword>
<reference evidence="2 3" key="1">
    <citation type="submission" date="2017-09" db="EMBL/GenBank/DDBJ databases">
        <title>Large-scale bioinformatics analysis of Bacillus genomes uncovers conserved roles of natural products in bacterial physiology.</title>
        <authorList>
            <consortium name="Agbiome Team Llc"/>
            <person name="Bleich R.M."/>
            <person name="Grubbs K.J."/>
            <person name="Santa Maria K.C."/>
            <person name="Allen S.E."/>
            <person name="Farag S."/>
            <person name="Shank E.A."/>
            <person name="Bowers A."/>
        </authorList>
    </citation>
    <scope>NUCLEOTIDE SEQUENCE [LARGE SCALE GENOMIC DNA]</scope>
    <source>
        <strain evidence="2 3">AFS046104</strain>
    </source>
</reference>
<evidence type="ECO:0000313" key="3">
    <source>
        <dbReference type="Proteomes" id="UP000221438"/>
    </source>
</evidence>
<dbReference type="EMBL" id="NUJQ01000002">
    <property type="protein sequence ID" value="PGQ11928.1"/>
    <property type="molecule type" value="Genomic_DNA"/>
</dbReference>
<proteinExistence type="predicted"/>
<organism evidence="2 3">
    <name type="scientific">Bacillus cereus</name>
    <dbReference type="NCBI Taxonomy" id="1396"/>
    <lineage>
        <taxon>Bacteria</taxon>
        <taxon>Bacillati</taxon>
        <taxon>Bacillota</taxon>
        <taxon>Bacilli</taxon>
        <taxon>Bacillales</taxon>
        <taxon>Bacillaceae</taxon>
        <taxon>Bacillus</taxon>
        <taxon>Bacillus cereus group</taxon>
    </lineage>
</organism>
<dbReference type="Proteomes" id="UP000221438">
    <property type="component" value="Unassembled WGS sequence"/>
</dbReference>
<feature type="transmembrane region" description="Helical" evidence="1">
    <location>
        <begin position="21"/>
        <end position="39"/>
    </location>
</feature>
<keyword evidence="1" id="KW-1133">Transmembrane helix</keyword>
<keyword evidence="1" id="KW-0472">Membrane</keyword>
<evidence type="ECO:0000313" key="2">
    <source>
        <dbReference type="EMBL" id="PGQ11928.1"/>
    </source>
</evidence>
<comment type="caution">
    <text evidence="2">The sequence shown here is derived from an EMBL/GenBank/DDBJ whole genome shotgun (WGS) entry which is preliminary data.</text>
</comment>
<protein>
    <submittedName>
        <fullName evidence="2">Uncharacterized protein</fullName>
    </submittedName>
</protein>
<name>A0A2B8TAF4_BACCE</name>
<gene>
    <name evidence="2" type="ORF">COA08_01120</name>
</gene>
<accession>A0A2B8TAF4</accession>
<sequence length="98" mass="11957">MYRCFASLEKHSFLMNFEIEILFHLLVFHISFLICNPTFNVEKDVGMGVCVSSFFCYNERMHKRERETWLAFVNRYSRRISKILIKTNCFFEQGYRYD</sequence>
<dbReference type="AlphaFoldDB" id="A0A2B8TAF4"/>
<evidence type="ECO:0000256" key="1">
    <source>
        <dbReference type="SAM" id="Phobius"/>
    </source>
</evidence>